<gene>
    <name evidence="2" type="ORF">U9M48_007935</name>
</gene>
<accession>A0AAQ3WCR7</accession>
<name>A0AAQ3WCR7_PASNO</name>
<dbReference type="AlphaFoldDB" id="A0AAQ3WCR7"/>
<keyword evidence="3" id="KW-1185">Reference proteome</keyword>
<feature type="region of interest" description="Disordered" evidence="1">
    <location>
        <begin position="1"/>
        <end position="37"/>
    </location>
</feature>
<dbReference type="Proteomes" id="UP001341281">
    <property type="component" value="Chromosome 02"/>
</dbReference>
<reference evidence="2 3" key="1">
    <citation type="submission" date="2024-02" db="EMBL/GenBank/DDBJ databases">
        <title>High-quality chromosome-scale genome assembly of Pensacola bahiagrass (Paspalum notatum Flugge var. saurae).</title>
        <authorList>
            <person name="Vega J.M."/>
            <person name="Podio M."/>
            <person name="Orjuela J."/>
            <person name="Siena L.A."/>
            <person name="Pessino S.C."/>
            <person name="Combes M.C."/>
            <person name="Mariac C."/>
            <person name="Albertini E."/>
            <person name="Pupilli F."/>
            <person name="Ortiz J.P.A."/>
            <person name="Leblanc O."/>
        </authorList>
    </citation>
    <scope>NUCLEOTIDE SEQUENCE [LARGE SCALE GENOMIC DNA]</scope>
    <source>
        <strain evidence="2">R1</strain>
        <tissue evidence="2">Leaf</tissue>
    </source>
</reference>
<proteinExistence type="predicted"/>
<sequence length="64" mass="6786">MARGSGACVARPATSQASRTGQQGAAHQEYKDHSRQTISTASARRLASVWVGSTLRVGTIDQEE</sequence>
<dbReference type="EMBL" id="CP144746">
    <property type="protein sequence ID" value="WVZ57566.1"/>
    <property type="molecule type" value="Genomic_DNA"/>
</dbReference>
<organism evidence="2 3">
    <name type="scientific">Paspalum notatum var. saurae</name>
    <dbReference type="NCBI Taxonomy" id="547442"/>
    <lineage>
        <taxon>Eukaryota</taxon>
        <taxon>Viridiplantae</taxon>
        <taxon>Streptophyta</taxon>
        <taxon>Embryophyta</taxon>
        <taxon>Tracheophyta</taxon>
        <taxon>Spermatophyta</taxon>
        <taxon>Magnoliopsida</taxon>
        <taxon>Liliopsida</taxon>
        <taxon>Poales</taxon>
        <taxon>Poaceae</taxon>
        <taxon>PACMAD clade</taxon>
        <taxon>Panicoideae</taxon>
        <taxon>Andropogonodae</taxon>
        <taxon>Paspaleae</taxon>
        <taxon>Paspalinae</taxon>
        <taxon>Paspalum</taxon>
    </lineage>
</organism>
<evidence type="ECO:0000313" key="3">
    <source>
        <dbReference type="Proteomes" id="UP001341281"/>
    </source>
</evidence>
<protein>
    <submittedName>
        <fullName evidence="2">Uncharacterized protein</fullName>
    </submittedName>
</protein>
<evidence type="ECO:0000313" key="2">
    <source>
        <dbReference type="EMBL" id="WVZ57566.1"/>
    </source>
</evidence>
<feature type="compositionally biased region" description="Polar residues" evidence="1">
    <location>
        <begin position="13"/>
        <end position="25"/>
    </location>
</feature>
<evidence type="ECO:0000256" key="1">
    <source>
        <dbReference type="SAM" id="MobiDB-lite"/>
    </source>
</evidence>